<dbReference type="InterPro" id="IPR003653">
    <property type="entry name" value="Peptidase_C48_C"/>
</dbReference>
<dbReference type="EMBL" id="QXGA01000853">
    <property type="protein sequence ID" value="KAE9138399.1"/>
    <property type="molecule type" value="Genomic_DNA"/>
</dbReference>
<feature type="compositionally biased region" description="Basic and acidic residues" evidence="4">
    <location>
        <begin position="123"/>
        <end position="137"/>
    </location>
</feature>
<evidence type="ECO:0000313" key="7">
    <source>
        <dbReference type="Proteomes" id="UP000440732"/>
    </source>
</evidence>
<name>A0A6A3TKL6_9STRA</name>
<evidence type="ECO:0000313" key="6">
    <source>
        <dbReference type="EMBL" id="KAE9138399.1"/>
    </source>
</evidence>
<evidence type="ECO:0000256" key="1">
    <source>
        <dbReference type="ARBA" id="ARBA00005234"/>
    </source>
</evidence>
<dbReference type="GO" id="GO:0006508">
    <property type="term" value="P:proteolysis"/>
    <property type="evidence" value="ECO:0007669"/>
    <property type="project" value="UniProtKB-KW"/>
</dbReference>
<proteinExistence type="inferred from homology"/>
<gene>
    <name evidence="6" type="ORF">PF006_g13960</name>
</gene>
<comment type="caution">
    <text evidence="6">The sequence shown here is derived from an EMBL/GenBank/DDBJ whole genome shotgun (WGS) entry which is preliminary data.</text>
</comment>
<dbReference type="GO" id="GO:0008234">
    <property type="term" value="F:cysteine-type peptidase activity"/>
    <property type="evidence" value="ECO:0007669"/>
    <property type="project" value="InterPro"/>
</dbReference>
<dbReference type="Proteomes" id="UP000440732">
    <property type="component" value="Unassembled WGS sequence"/>
</dbReference>
<feature type="compositionally biased region" description="Polar residues" evidence="4">
    <location>
        <begin position="82"/>
        <end position="99"/>
    </location>
</feature>
<accession>A0A6A3TKL6</accession>
<dbReference type="PROSITE" id="PS50600">
    <property type="entry name" value="ULP_PROTEASE"/>
    <property type="match status" value="1"/>
</dbReference>
<dbReference type="InterPro" id="IPR048324">
    <property type="entry name" value="ZSWIM1-3_RNaseH-like"/>
</dbReference>
<feature type="compositionally biased region" description="Low complexity" evidence="4">
    <location>
        <begin position="142"/>
        <end position="154"/>
    </location>
</feature>
<dbReference type="Gene3D" id="3.40.395.10">
    <property type="entry name" value="Adenoviral Proteinase, Chain A"/>
    <property type="match status" value="1"/>
</dbReference>
<feature type="domain" description="Ubiquitin-like protease family profile" evidence="5">
    <location>
        <begin position="816"/>
        <end position="995"/>
    </location>
</feature>
<comment type="similarity">
    <text evidence="1">Belongs to the peptidase C48 family.</text>
</comment>
<dbReference type="AlphaFoldDB" id="A0A6A3TKL6"/>
<evidence type="ECO:0000256" key="4">
    <source>
        <dbReference type="SAM" id="MobiDB-lite"/>
    </source>
</evidence>
<dbReference type="Pfam" id="PF21056">
    <property type="entry name" value="ZSWIM1-3_RNaseH-like"/>
    <property type="match status" value="1"/>
</dbReference>
<evidence type="ECO:0000256" key="2">
    <source>
        <dbReference type="ARBA" id="ARBA00022670"/>
    </source>
</evidence>
<reference evidence="6 7" key="1">
    <citation type="submission" date="2018-08" db="EMBL/GenBank/DDBJ databases">
        <title>Genomic investigation of the strawberry pathogen Phytophthora fragariae indicates pathogenicity is determined by transcriptional variation in three key races.</title>
        <authorList>
            <person name="Adams T.M."/>
            <person name="Armitage A.D."/>
            <person name="Sobczyk M.K."/>
            <person name="Bates H.J."/>
            <person name="Dunwell J.M."/>
            <person name="Nellist C.F."/>
            <person name="Harrison R.J."/>
        </authorList>
    </citation>
    <scope>NUCLEOTIDE SEQUENCE [LARGE SCALE GENOMIC DNA]</scope>
    <source>
        <strain evidence="6 7">NOV-5</strain>
    </source>
</reference>
<keyword evidence="3" id="KW-0378">Hydrolase</keyword>
<evidence type="ECO:0000256" key="3">
    <source>
        <dbReference type="ARBA" id="ARBA00022801"/>
    </source>
</evidence>
<evidence type="ECO:0000259" key="5">
    <source>
        <dbReference type="PROSITE" id="PS50600"/>
    </source>
</evidence>
<organism evidence="6 7">
    <name type="scientific">Phytophthora fragariae</name>
    <dbReference type="NCBI Taxonomy" id="53985"/>
    <lineage>
        <taxon>Eukaryota</taxon>
        <taxon>Sar</taxon>
        <taxon>Stramenopiles</taxon>
        <taxon>Oomycota</taxon>
        <taxon>Peronosporomycetes</taxon>
        <taxon>Peronosporales</taxon>
        <taxon>Peronosporaceae</taxon>
        <taxon>Phytophthora</taxon>
    </lineage>
</organism>
<feature type="region of interest" description="Disordered" evidence="4">
    <location>
        <begin position="81"/>
        <end position="174"/>
    </location>
</feature>
<dbReference type="InterPro" id="IPR038765">
    <property type="entry name" value="Papain-like_cys_pep_sf"/>
</dbReference>
<keyword evidence="2" id="KW-0645">Protease</keyword>
<protein>
    <recommendedName>
        <fullName evidence="5">Ubiquitin-like protease family profile domain-containing protein</fullName>
    </recommendedName>
</protein>
<dbReference type="InterPro" id="IPR052579">
    <property type="entry name" value="Zinc_finger_SWIM"/>
</dbReference>
<sequence>MFGHEGAELASEHVVVDLGYEARGLRLTKAFLLRKYTDPAASTFTWVSTNIQTQQRQGSRSVSATMARTMKTSHILRAIAKSESQISGDESSCYVSTRSETMESAAESDGIPPAQGSVNSKTSQHEKDDDSDGKPPQEEEPSSSSDSQSSSSSESDNESCEFASGTSGGSERSRKRAFTDCREELHFVPALKRYHKNWKKFESYLRKYQHDTMTILAVSETVNVHIRNRQIAKHKVRVGKLPSELPLVPESLDPYQRVYICTHGWKNRIRSKGVRPLHSVSVTGCQMRFVTQLIDRASGKWRVQVKLSFYGHNHPVSQTIYGSYPSVRQIPTASPVMKDVELMVASGSRSSRIYHYIRENSPHRVEMRDVYNLVAKIKKSGNKLMDEDQVAELLVKFNMRADGNVARIDENSRGQTAVVSLSSEHMRKLYHRFPELVLIDCTHKTNSCEFSATMNLPCRHAMMYRKHTAGLMAIPYASIPPRWLRVGTLEEELPEVDVPLRITTQGDEVKRKKQMTEQDKYKSVQSVFGRITTELTDLPDGKFSDALGQLEQWWGKLRRGTVGIPSSQGATFDSEILSTQVAAPDKTESEDADVTATEGKGADSSPVPVDEPSAVSKSAGDQPESCPKKAAKTTAKSGVSPFNYRAPKLGRPRKDRAAADAKRGAERKEYNNGAKLRTALRGGDVTQVEEFLKSRKPPLVELSSYLNTFETRYRGNNGTKMTVAKRVPEPLCAMYLLPEKIVNTAQMAIEHAIPYGDTMDVSTPPDTSAECWIVDIDGIGVFTQRQLMAMQFILNLSKTCKNGMQCYSWLMSKVDMLFDGEGAASLAERMLNAWPCKDLPGFDLEWSHLYCAREKCWLHDNFIHAFSTTLAAKYNNNATIFLPLLKMPAPDKEKGKRIPPLTLSALSCAEKDMVFMPMNINSSHWTCLVVDHPKQTVYCYDSLAKRVNQKLLSEMAEELVKRCLPQPYTIATVLSPIQKDSDNCGLFICLYFWRRLFKEAGNDYSKTGLLRRRWDVLRAIVNFSDSSKDAK</sequence>
<dbReference type="PANTHER" id="PTHR31569:SF4">
    <property type="entry name" value="SWIM-TYPE DOMAIN-CONTAINING PROTEIN"/>
    <property type="match status" value="1"/>
</dbReference>
<feature type="region of interest" description="Disordered" evidence="4">
    <location>
        <begin position="581"/>
        <end position="667"/>
    </location>
</feature>
<dbReference type="PANTHER" id="PTHR31569">
    <property type="entry name" value="SWIM-TYPE DOMAIN-CONTAINING PROTEIN"/>
    <property type="match status" value="1"/>
</dbReference>
<dbReference type="Pfam" id="PF02902">
    <property type="entry name" value="Peptidase_C48"/>
    <property type="match status" value="1"/>
</dbReference>
<dbReference type="SUPFAM" id="SSF54001">
    <property type="entry name" value="Cysteine proteinases"/>
    <property type="match status" value="1"/>
</dbReference>
<feature type="compositionally biased region" description="Basic and acidic residues" evidence="4">
    <location>
        <begin position="655"/>
        <end position="667"/>
    </location>
</feature>